<dbReference type="Proteomes" id="UP001391051">
    <property type="component" value="Unassembled WGS sequence"/>
</dbReference>
<gene>
    <name evidence="2" type="ORF">PG986_014373</name>
</gene>
<dbReference type="EMBL" id="JAQQWE010000010">
    <property type="protein sequence ID" value="KAK7937505.1"/>
    <property type="molecule type" value="Genomic_DNA"/>
</dbReference>
<dbReference type="GeneID" id="92083657"/>
<feature type="compositionally biased region" description="Basic and acidic residues" evidence="1">
    <location>
        <begin position="8"/>
        <end position="62"/>
    </location>
</feature>
<feature type="region of interest" description="Disordered" evidence="1">
    <location>
        <begin position="1"/>
        <end position="62"/>
    </location>
</feature>
<evidence type="ECO:0000256" key="1">
    <source>
        <dbReference type="SAM" id="MobiDB-lite"/>
    </source>
</evidence>
<comment type="caution">
    <text evidence="2">The sequence shown here is derived from an EMBL/GenBank/DDBJ whole genome shotgun (WGS) entry which is preliminary data.</text>
</comment>
<proteinExistence type="predicted"/>
<evidence type="ECO:0000313" key="2">
    <source>
        <dbReference type="EMBL" id="KAK7937505.1"/>
    </source>
</evidence>
<name>A0ABR1PST2_9PEZI</name>
<keyword evidence="3" id="KW-1185">Reference proteome</keyword>
<accession>A0ABR1PST2</accession>
<evidence type="ECO:0000313" key="3">
    <source>
        <dbReference type="Proteomes" id="UP001391051"/>
    </source>
</evidence>
<sequence length="92" mass="11097">MSDPEIAQLRREIEELTRAREAAEAREKQERREKEQERSEKEQERYKREAAEAREEQERRETGWLSQVKALFERFVPVADADPLDDTFFDQV</sequence>
<organism evidence="2 3">
    <name type="scientific">Apiospora aurea</name>
    <dbReference type="NCBI Taxonomy" id="335848"/>
    <lineage>
        <taxon>Eukaryota</taxon>
        <taxon>Fungi</taxon>
        <taxon>Dikarya</taxon>
        <taxon>Ascomycota</taxon>
        <taxon>Pezizomycotina</taxon>
        <taxon>Sordariomycetes</taxon>
        <taxon>Xylariomycetidae</taxon>
        <taxon>Amphisphaeriales</taxon>
        <taxon>Apiosporaceae</taxon>
        <taxon>Apiospora</taxon>
    </lineage>
</organism>
<dbReference type="RefSeq" id="XP_066692833.1">
    <property type="nucleotide sequence ID" value="XM_066850595.1"/>
</dbReference>
<reference evidence="2 3" key="1">
    <citation type="submission" date="2023-01" db="EMBL/GenBank/DDBJ databases">
        <title>Analysis of 21 Apiospora genomes using comparative genomics revels a genus with tremendous synthesis potential of carbohydrate active enzymes and secondary metabolites.</title>
        <authorList>
            <person name="Sorensen T."/>
        </authorList>
    </citation>
    <scope>NUCLEOTIDE SEQUENCE [LARGE SCALE GENOMIC DNA]</scope>
    <source>
        <strain evidence="2 3">CBS 24483</strain>
    </source>
</reference>
<protein>
    <submittedName>
        <fullName evidence="2">Uncharacterized protein</fullName>
    </submittedName>
</protein>